<protein>
    <submittedName>
        <fullName evidence="1">Uncharacterized protein</fullName>
    </submittedName>
</protein>
<reference evidence="1" key="2">
    <citation type="journal article" date="2015" name="Fish Shellfish Immunol.">
        <title>Early steps in the European eel (Anguilla anguilla)-Vibrio vulnificus interaction in the gills: Role of the RtxA13 toxin.</title>
        <authorList>
            <person name="Callol A."/>
            <person name="Pajuelo D."/>
            <person name="Ebbesson L."/>
            <person name="Teles M."/>
            <person name="MacKenzie S."/>
            <person name="Amaro C."/>
        </authorList>
    </citation>
    <scope>NUCLEOTIDE SEQUENCE</scope>
</reference>
<evidence type="ECO:0000313" key="1">
    <source>
        <dbReference type="EMBL" id="JAH88608.1"/>
    </source>
</evidence>
<dbReference type="EMBL" id="GBXM01019969">
    <property type="protein sequence ID" value="JAH88608.1"/>
    <property type="molecule type" value="Transcribed_RNA"/>
</dbReference>
<accession>A0A0E9WGJ9</accession>
<sequence length="47" mass="5297">MLLHAMSQQDFMIAAGRRALVSAWIFMGLFCKCLPCHPGTFRPCRLA</sequence>
<name>A0A0E9WGJ9_ANGAN</name>
<proteinExistence type="predicted"/>
<reference evidence="1" key="1">
    <citation type="submission" date="2014-11" db="EMBL/GenBank/DDBJ databases">
        <authorList>
            <person name="Amaro Gonzalez C."/>
        </authorList>
    </citation>
    <scope>NUCLEOTIDE SEQUENCE</scope>
</reference>
<organism evidence="1">
    <name type="scientific">Anguilla anguilla</name>
    <name type="common">European freshwater eel</name>
    <name type="synonym">Muraena anguilla</name>
    <dbReference type="NCBI Taxonomy" id="7936"/>
    <lineage>
        <taxon>Eukaryota</taxon>
        <taxon>Metazoa</taxon>
        <taxon>Chordata</taxon>
        <taxon>Craniata</taxon>
        <taxon>Vertebrata</taxon>
        <taxon>Euteleostomi</taxon>
        <taxon>Actinopterygii</taxon>
        <taxon>Neopterygii</taxon>
        <taxon>Teleostei</taxon>
        <taxon>Anguilliformes</taxon>
        <taxon>Anguillidae</taxon>
        <taxon>Anguilla</taxon>
    </lineage>
</organism>
<dbReference type="AlphaFoldDB" id="A0A0E9WGJ9"/>